<reference evidence="1" key="1">
    <citation type="submission" date="2023-01" db="EMBL/GenBank/DDBJ databases">
        <authorList>
            <person name="Van Ghelder C."/>
            <person name="Rancurel C."/>
        </authorList>
    </citation>
    <scope>NUCLEOTIDE SEQUENCE</scope>
    <source>
        <strain evidence="1">CNCM I-4278</strain>
    </source>
</reference>
<proteinExistence type="predicted"/>
<comment type="caution">
    <text evidence="1">The sequence shown here is derived from an EMBL/GenBank/DDBJ whole genome shotgun (WGS) entry which is preliminary data.</text>
</comment>
<dbReference type="PANTHER" id="PTHR12303:SF13">
    <property type="match status" value="1"/>
</dbReference>
<keyword evidence="2" id="KW-1185">Reference proteome</keyword>
<gene>
    <name evidence="1" type="ORF">PDIGIT_LOCUS6670</name>
</gene>
<dbReference type="SMART" id="SM01296">
    <property type="entry name" value="N2227"/>
    <property type="match status" value="1"/>
</dbReference>
<accession>A0A9W4XUR7</accession>
<dbReference type="InterPro" id="IPR012901">
    <property type="entry name" value="CARME"/>
</dbReference>
<dbReference type="Gene3D" id="3.40.50.150">
    <property type="entry name" value="Vaccinia Virus protein VP39"/>
    <property type="match status" value="1"/>
</dbReference>
<dbReference type="EMBL" id="CAOQHR010000004">
    <property type="protein sequence ID" value="CAI6333622.1"/>
    <property type="molecule type" value="Genomic_DNA"/>
</dbReference>
<dbReference type="GO" id="GO:0008757">
    <property type="term" value="F:S-adenosylmethionine-dependent methyltransferase activity"/>
    <property type="evidence" value="ECO:0007669"/>
    <property type="project" value="InterPro"/>
</dbReference>
<dbReference type="Pfam" id="PF07942">
    <property type="entry name" value="CARME"/>
    <property type="match status" value="1"/>
</dbReference>
<evidence type="ECO:0000313" key="2">
    <source>
        <dbReference type="Proteomes" id="UP001152607"/>
    </source>
</evidence>
<dbReference type="AlphaFoldDB" id="A0A9W4XUR7"/>
<dbReference type="Proteomes" id="UP001152607">
    <property type="component" value="Unassembled WGS sequence"/>
</dbReference>
<dbReference type="OrthoDB" id="978at2759"/>
<evidence type="ECO:0000313" key="1">
    <source>
        <dbReference type="EMBL" id="CAI6333622.1"/>
    </source>
</evidence>
<dbReference type="SUPFAM" id="SSF53335">
    <property type="entry name" value="S-adenosyl-L-methionine-dependent methyltransferases"/>
    <property type="match status" value="1"/>
</dbReference>
<organism evidence="1 2">
    <name type="scientific">Periconia digitata</name>
    <dbReference type="NCBI Taxonomy" id="1303443"/>
    <lineage>
        <taxon>Eukaryota</taxon>
        <taxon>Fungi</taxon>
        <taxon>Dikarya</taxon>
        <taxon>Ascomycota</taxon>
        <taxon>Pezizomycotina</taxon>
        <taxon>Dothideomycetes</taxon>
        <taxon>Pleosporomycetidae</taxon>
        <taxon>Pleosporales</taxon>
        <taxon>Massarineae</taxon>
        <taxon>Periconiaceae</taxon>
        <taxon>Periconia</taxon>
    </lineage>
</organism>
<dbReference type="InterPro" id="IPR029063">
    <property type="entry name" value="SAM-dependent_MTases_sf"/>
</dbReference>
<evidence type="ECO:0008006" key="3">
    <source>
        <dbReference type="Google" id="ProtNLM"/>
    </source>
</evidence>
<protein>
    <recommendedName>
        <fullName evidence="3">N2227-like protein</fullName>
    </recommendedName>
</protein>
<dbReference type="PANTHER" id="PTHR12303">
    <property type="entry name" value="CARNOSINE N-METHYLTRANSFERASE"/>
    <property type="match status" value="1"/>
</dbReference>
<name>A0A9W4XUR7_9PLEO</name>
<sequence length="307" mass="34595">MNKQLIQLNDQLCQQILRAAFDFYNIAPDELEAYIREAETKNLGADRVSVSQALKHYVRDWSHEGDHERRTYSCILDTIGLYAPALALRFKTPPKVLLPGAGLGRLGYDIAALGGYDVTINEWSMFMNLAYRFLEAQPAAGQHVVYPFIDSWSHHAVTADLQRPVTFPHKHIDTTSVLLVEGDFTTAFQDSKGSYDFIVTHFFIDTARNLLNYLETIHATLNDGGYWINSGPLLYGTGPWVQLSLDEIIKVSEELGFEFRNTAPTCGETSSTSKEVRWMAGIYGSSERALNMNGYKVQSWVARKKPT</sequence>